<dbReference type="GO" id="GO:0006508">
    <property type="term" value="P:proteolysis"/>
    <property type="evidence" value="ECO:0007669"/>
    <property type="project" value="UniProtKB-KW"/>
</dbReference>
<comment type="similarity">
    <text evidence="1">Belongs to the peptidase C48 family.</text>
</comment>
<dbReference type="InterPro" id="IPR003653">
    <property type="entry name" value="Peptidase_C48_C"/>
</dbReference>
<keyword evidence="3" id="KW-0378">Hydrolase</keyword>
<proteinExistence type="inferred from homology"/>
<sequence>MSTHDPPRAENLKVALDVLEQAAHSLAGSEDALNTLAQTTIGSITRWAYYHVNANTLSRVCHLRFASHLETDQLKTAALRVRSRLRTAAKAFQTEPAILCFLFDTDVALNTICVEALHNLHGRYPDVTIGDLVDRFDAEVAKPSLTTAPGTRGRPWSSTARKAFSLVISSSLWADAKKTKGKSRPTPDPGDQSDAQSELDGEADYASIPDLSPGLVPSIEVRRGTNHTGQGNAFRRRMAHGPLSPIFERESYADISYLWQRSPSLSFDEGVPAHSSEDLALQYIPSSPQQHLPIHPTGAKLDDTNPHGSKTPEQDGAVCPIPRARIQTEPPSHPPTPPQPLTGRKRAMSTSPGTMLKAVARDDSAMFLQSPKRCRQSNALLHDFSGLIEFPGVHNPVASPASGCLKKGVRARPNLTELLPCIDRLDGESWLNDTVVNTLLHRLIRGGLGVLGSAVLQCNWAAWTTIPRLLAYEADKASLLIPVHDQYHWVLCRYIKASDTLQIYDPLQDDVACRHLVSRLVVPFLSWLMQKEAGHDIEILRASRPTNKSPPVRGPEQPNGYDCGVYIICAAEVLAQSPLSSYVSLPRAFDGSAARQRFRRIFLSSAASTAAPGTWDKQTRVGMNLTKVSRDLWIWARSMRMAAPLASLPASSTSQDPLVTSTQRFIETQCRQFSLDVTLHQVDVFQSRHIDFLRAATAKHTSTAAMESDATEAAEASRQARIFSTSLKTMLSAAQWFCDNGKNETDDAKKDSCPGQRVAILGMTAALGVNGDTMESLIQLEESRRQQVCGGYKALGAEVWQAYAQSVAHLLILRYAARRADSMAQGI</sequence>
<evidence type="ECO:0000256" key="1">
    <source>
        <dbReference type="ARBA" id="ARBA00005234"/>
    </source>
</evidence>
<name>A0A166YG00_9PEZI</name>
<evidence type="ECO:0000256" key="3">
    <source>
        <dbReference type="ARBA" id="ARBA00022801"/>
    </source>
</evidence>
<dbReference type="EMBL" id="LFIV01000006">
    <property type="protein sequence ID" value="KZL77613.1"/>
    <property type="molecule type" value="Genomic_DNA"/>
</dbReference>
<evidence type="ECO:0000313" key="6">
    <source>
        <dbReference type="EMBL" id="KZL77613.1"/>
    </source>
</evidence>
<dbReference type="Pfam" id="PF02902">
    <property type="entry name" value="Peptidase_C48"/>
    <property type="match status" value="1"/>
</dbReference>
<dbReference type="GO" id="GO:0008234">
    <property type="term" value="F:cysteine-type peptidase activity"/>
    <property type="evidence" value="ECO:0007669"/>
    <property type="project" value="InterPro"/>
</dbReference>
<evidence type="ECO:0000313" key="7">
    <source>
        <dbReference type="Proteomes" id="UP000076552"/>
    </source>
</evidence>
<dbReference type="Gene3D" id="3.40.395.10">
    <property type="entry name" value="Adenoviral Proteinase, Chain A"/>
    <property type="match status" value="1"/>
</dbReference>
<dbReference type="Proteomes" id="UP000076552">
    <property type="component" value="Unassembled WGS sequence"/>
</dbReference>
<comment type="caution">
    <text evidence="6">The sequence shown here is derived from an EMBL/GenBank/DDBJ whole genome shotgun (WGS) entry which is preliminary data.</text>
</comment>
<evidence type="ECO:0000256" key="4">
    <source>
        <dbReference type="SAM" id="MobiDB-lite"/>
    </source>
</evidence>
<protein>
    <submittedName>
        <fullName evidence="6">Ulp1 protease family protein</fullName>
    </submittedName>
</protein>
<dbReference type="AlphaFoldDB" id="A0A166YG00"/>
<organism evidence="6 7">
    <name type="scientific">Colletotrichum tofieldiae</name>
    <dbReference type="NCBI Taxonomy" id="708197"/>
    <lineage>
        <taxon>Eukaryota</taxon>
        <taxon>Fungi</taxon>
        <taxon>Dikarya</taxon>
        <taxon>Ascomycota</taxon>
        <taxon>Pezizomycotina</taxon>
        <taxon>Sordariomycetes</taxon>
        <taxon>Hypocreomycetidae</taxon>
        <taxon>Glomerellales</taxon>
        <taxon>Glomerellaceae</taxon>
        <taxon>Colletotrichum</taxon>
        <taxon>Colletotrichum spaethianum species complex</taxon>
    </lineage>
</organism>
<accession>A0A166YG00</accession>
<evidence type="ECO:0000256" key="2">
    <source>
        <dbReference type="ARBA" id="ARBA00022670"/>
    </source>
</evidence>
<dbReference type="STRING" id="708197.A0A166YG00"/>
<feature type="region of interest" description="Disordered" evidence="4">
    <location>
        <begin position="288"/>
        <end position="349"/>
    </location>
</feature>
<reference evidence="6 7" key="1">
    <citation type="submission" date="2015-06" db="EMBL/GenBank/DDBJ databases">
        <title>Survival trade-offs in plant roots during colonization by closely related pathogenic and mutualistic fungi.</title>
        <authorList>
            <person name="Hacquard S."/>
            <person name="Kracher B."/>
            <person name="Hiruma K."/>
            <person name="Weinman A."/>
            <person name="Muench P."/>
            <person name="Garrido Oter R."/>
            <person name="Ver Loren van Themaat E."/>
            <person name="Dallerey J.-F."/>
            <person name="Damm U."/>
            <person name="Henrissat B."/>
            <person name="Lespinet O."/>
            <person name="Thon M."/>
            <person name="Kemen E."/>
            <person name="McHardy A.C."/>
            <person name="Schulze-Lefert P."/>
            <person name="O'Connell R.J."/>
        </authorList>
    </citation>
    <scope>NUCLEOTIDE SEQUENCE [LARGE SCALE GENOMIC DNA]</scope>
    <source>
        <strain evidence="6 7">0861</strain>
    </source>
</reference>
<dbReference type="InterPro" id="IPR038765">
    <property type="entry name" value="Papain-like_cys_pep_sf"/>
</dbReference>
<feature type="compositionally biased region" description="Pro residues" evidence="4">
    <location>
        <begin position="331"/>
        <end position="340"/>
    </location>
</feature>
<gene>
    <name evidence="6" type="ORF">CT0861_06189</name>
</gene>
<dbReference type="PROSITE" id="PS50600">
    <property type="entry name" value="ULP_PROTEASE"/>
    <property type="match status" value="1"/>
</dbReference>
<dbReference type="GO" id="GO:0019783">
    <property type="term" value="F:ubiquitin-like protein peptidase activity"/>
    <property type="evidence" value="ECO:0007669"/>
    <property type="project" value="UniProtKB-ARBA"/>
</dbReference>
<dbReference type="SUPFAM" id="SSF54001">
    <property type="entry name" value="Cysteine proteinases"/>
    <property type="match status" value="1"/>
</dbReference>
<keyword evidence="7" id="KW-1185">Reference proteome</keyword>
<keyword evidence="2 6" id="KW-0645">Protease</keyword>
<evidence type="ECO:0000259" key="5">
    <source>
        <dbReference type="PROSITE" id="PS50600"/>
    </source>
</evidence>
<feature type="region of interest" description="Disordered" evidence="4">
    <location>
        <begin position="178"/>
        <end position="233"/>
    </location>
</feature>
<feature type="domain" description="Ubiquitin-like protease family profile" evidence="5">
    <location>
        <begin position="415"/>
        <end position="574"/>
    </location>
</feature>
<feature type="compositionally biased region" description="Basic and acidic residues" evidence="4">
    <location>
        <begin position="300"/>
        <end position="313"/>
    </location>
</feature>